<keyword evidence="7" id="KW-0130">Cell adhesion</keyword>
<keyword evidence="9 17" id="KW-0472">Membrane</keyword>
<dbReference type="Ensembl" id="ENSCAFT00845002880.1">
    <property type="protein sequence ID" value="ENSCAFP00845002296.1"/>
    <property type="gene ID" value="ENSCAFG00845001642.1"/>
</dbReference>
<evidence type="ECO:0000256" key="8">
    <source>
        <dbReference type="ARBA" id="ARBA00022989"/>
    </source>
</evidence>
<evidence type="ECO:0000256" key="14">
    <source>
        <dbReference type="ARBA" id="ARBA00056523"/>
    </source>
</evidence>
<reference evidence="19" key="1">
    <citation type="submission" date="2020-03" db="EMBL/GenBank/DDBJ databases">
        <title>Long-read based genome assembly of a Labrador retriever dog.</title>
        <authorList>
            <person name="Eory L."/>
            <person name="Zhang W."/>
            <person name="Schoenebeck J."/>
        </authorList>
    </citation>
    <scope>NUCLEOTIDE SEQUENCE [LARGE SCALE GENOMIC DNA]</scope>
    <source>
        <strain evidence="19">Labrador retriever</strain>
    </source>
</reference>
<dbReference type="Pfam" id="PF07686">
    <property type="entry name" value="V-set"/>
    <property type="match status" value="2"/>
</dbReference>
<dbReference type="GO" id="GO:0002860">
    <property type="term" value="P:positive regulation of natural killer cell mediated cytotoxicity directed against tumor cell target"/>
    <property type="evidence" value="ECO:0007669"/>
    <property type="project" value="Ensembl"/>
</dbReference>
<dbReference type="SUPFAM" id="SSF48726">
    <property type="entry name" value="Immunoglobulin"/>
    <property type="match status" value="2"/>
</dbReference>
<keyword evidence="11" id="KW-0675">Receptor</keyword>
<sequence>MQVARILQWVCRGCTARGMANVHMELTSAFLTDQPSKRFPEMDYLTFFLAILHVYRALCEEMFWDTTVKLAENMSLQCIYSSLDTLTQMEWFKINTTSRELIAIFSPIYGGVVKQPYTYRVYLLNSTAAPNDMTLYFHNASEADIGFYSCFLHTFPHGHWEKVIQVVASDSFEIAAPSNRHIVSEPGKNVTLTCQPAGKWPVQQVTWEKIQPHQIDILTICNLSQGKSYASKYQREIWSSCSQDMRSTFIIMPHVTASDSGLYRCCFKASTGDSETFVMRLTVTDGKTDNQYILFVAGGAVLLLLLVILITTIIVISYKRRRRQKELFKESWGAQNKVSFLRAVICPLFCIIISCNVGPFCSQQPYCSPFNYLAM</sequence>
<reference evidence="19" key="2">
    <citation type="submission" date="2025-08" db="UniProtKB">
        <authorList>
            <consortium name="Ensembl"/>
        </authorList>
    </citation>
    <scope>IDENTIFICATION</scope>
    <source>
        <strain evidence="19">Boxer</strain>
    </source>
</reference>
<dbReference type="GO" id="GO:0009897">
    <property type="term" value="C:external side of plasma membrane"/>
    <property type="evidence" value="ECO:0000318"/>
    <property type="project" value="GO_Central"/>
</dbReference>
<keyword evidence="10" id="KW-1015">Disulfide bond</keyword>
<evidence type="ECO:0000256" key="10">
    <source>
        <dbReference type="ARBA" id="ARBA00023157"/>
    </source>
</evidence>
<evidence type="ECO:0000256" key="7">
    <source>
        <dbReference type="ARBA" id="ARBA00022889"/>
    </source>
</evidence>
<dbReference type="Reactome" id="R-CFA-198933">
    <property type="pathway name" value="Immunoregulatory interactions between a Lymphoid and a non-Lymphoid cell"/>
</dbReference>
<dbReference type="FunCoup" id="A0A8I3MIZ0">
    <property type="interactions" value="49"/>
</dbReference>
<keyword evidence="13" id="KW-0393">Immunoglobulin domain</keyword>
<dbReference type="GO" id="GO:0002729">
    <property type="term" value="P:positive regulation of natural killer cell cytokine production"/>
    <property type="evidence" value="ECO:0007669"/>
    <property type="project" value="InterPro"/>
</dbReference>
<keyword evidence="5" id="KW-0732">Signal</keyword>
<evidence type="ECO:0000256" key="17">
    <source>
        <dbReference type="SAM" id="Phobius"/>
    </source>
</evidence>
<feature type="domain" description="Ig-like" evidence="18">
    <location>
        <begin position="40"/>
        <end position="150"/>
    </location>
</feature>
<dbReference type="GO" id="GO:0019901">
    <property type="term" value="F:protein kinase binding"/>
    <property type="evidence" value="ECO:0007669"/>
    <property type="project" value="Ensembl"/>
</dbReference>
<evidence type="ECO:0000256" key="15">
    <source>
        <dbReference type="ARBA" id="ARBA00062622"/>
    </source>
</evidence>
<dbReference type="GO" id="GO:0005178">
    <property type="term" value="F:integrin binding"/>
    <property type="evidence" value="ECO:0007669"/>
    <property type="project" value="Ensembl"/>
</dbReference>
<evidence type="ECO:0000256" key="12">
    <source>
        <dbReference type="ARBA" id="ARBA00023180"/>
    </source>
</evidence>
<evidence type="ECO:0000256" key="11">
    <source>
        <dbReference type="ARBA" id="ARBA00023170"/>
    </source>
</evidence>
<feature type="transmembrane region" description="Helical" evidence="17">
    <location>
        <begin position="292"/>
        <end position="318"/>
    </location>
</feature>
<comment type="subunit">
    <text evidence="15">Interacts with PVR and NECTIN2. Competes with PVRIG for NECTIN2-binding. Interacts with ITGAL; this interaction mediates CD226 localization to lipid rafts.</text>
</comment>
<dbReference type="GO" id="GO:0050839">
    <property type="term" value="F:cell adhesion molecule binding"/>
    <property type="evidence" value="ECO:0000318"/>
    <property type="project" value="GO_Central"/>
</dbReference>
<keyword evidence="12" id="KW-0325">Glycoprotein</keyword>
<evidence type="ECO:0000256" key="16">
    <source>
        <dbReference type="ARBA" id="ARBA00069210"/>
    </source>
</evidence>
<feature type="domain" description="Ig-like" evidence="18">
    <location>
        <begin position="177"/>
        <end position="284"/>
    </location>
</feature>
<dbReference type="Proteomes" id="UP000805418">
    <property type="component" value="Chromosome 1"/>
</dbReference>
<dbReference type="GeneTree" id="ENSGT00500000044993"/>
<keyword evidence="2" id="KW-1003">Cell membrane</keyword>
<dbReference type="GO" id="GO:0033005">
    <property type="term" value="P:positive regulation of mast cell activation"/>
    <property type="evidence" value="ECO:0007669"/>
    <property type="project" value="Ensembl"/>
</dbReference>
<keyword evidence="6" id="KW-0677">Repeat</keyword>
<keyword evidence="3" id="KW-0597">Phosphoprotein</keyword>
<dbReference type="FunFam" id="2.60.40.10:FF:001738">
    <property type="entry name" value="CD226 molecule"/>
    <property type="match status" value="1"/>
</dbReference>
<dbReference type="GO" id="GO:0038023">
    <property type="term" value="F:signaling receptor activity"/>
    <property type="evidence" value="ECO:0007669"/>
    <property type="project" value="Ensembl"/>
</dbReference>
<evidence type="ECO:0000259" key="18">
    <source>
        <dbReference type="PROSITE" id="PS50835"/>
    </source>
</evidence>
<dbReference type="GO" id="GO:0042802">
    <property type="term" value="F:identical protein binding"/>
    <property type="evidence" value="ECO:0007669"/>
    <property type="project" value="Ensembl"/>
</dbReference>
<dbReference type="GO" id="GO:0002891">
    <property type="term" value="P:positive regulation of immunoglobulin mediated immune response"/>
    <property type="evidence" value="ECO:0000318"/>
    <property type="project" value="GO_Central"/>
</dbReference>
<keyword evidence="8 17" id="KW-1133">Transmembrane helix</keyword>
<dbReference type="AlphaFoldDB" id="A0A8I3MIZ0"/>
<dbReference type="InterPro" id="IPR042842">
    <property type="entry name" value="CD226"/>
</dbReference>
<evidence type="ECO:0000256" key="13">
    <source>
        <dbReference type="ARBA" id="ARBA00023319"/>
    </source>
</evidence>
<dbReference type="InterPro" id="IPR013106">
    <property type="entry name" value="Ig_V-set"/>
</dbReference>
<feature type="transmembrane region" description="Helical" evidence="17">
    <location>
        <begin position="339"/>
        <end position="360"/>
    </location>
</feature>
<dbReference type="PROSITE" id="PS50835">
    <property type="entry name" value="IG_LIKE"/>
    <property type="match status" value="2"/>
</dbReference>
<dbReference type="SMART" id="SM00409">
    <property type="entry name" value="IG"/>
    <property type="match status" value="2"/>
</dbReference>
<evidence type="ECO:0000313" key="19">
    <source>
        <dbReference type="Ensembl" id="ENSCAFP00845002296.1"/>
    </source>
</evidence>
<keyword evidence="20" id="KW-1185">Reference proteome</keyword>
<dbReference type="GO" id="GO:0050862">
    <property type="term" value="P:positive regulation of T cell receptor signaling pathway"/>
    <property type="evidence" value="ECO:0000318"/>
    <property type="project" value="GO_Central"/>
</dbReference>
<comment type="function">
    <text evidence="14">Cell surface receptor that plays an important role in the immune system, particularly in intercellular adhesion, lymphocyte signaling, cytotoxicity and lymphokine secretion mediated by cytotoxic T-cells and NK cells. Functions as a costimulatory receptor upon recognition of target cells, such as virus-infected or tumor cells. Upon binding to its ligands PVR/CD155 or NECTIN2/CD112 on target cells, promotes the cytotoxic activity of NK cells and CTLs, enhancing their ability to kill these cells. Mechanistically, phosphorylation by Src kinases such as LYN of FYN, enables binding to adapter GRB2, leading to activation of VAV1, PI3K and PLCG1. Promotes also activation of kinases ERK and AKT, as well as calcium fluxes.</text>
</comment>
<evidence type="ECO:0000256" key="2">
    <source>
        <dbReference type="ARBA" id="ARBA00022475"/>
    </source>
</evidence>
<evidence type="ECO:0000313" key="20">
    <source>
        <dbReference type="Proteomes" id="UP000805418"/>
    </source>
</evidence>
<organism evidence="19 20">
    <name type="scientific">Canis lupus familiaris</name>
    <name type="common">Dog</name>
    <name type="synonym">Canis familiaris</name>
    <dbReference type="NCBI Taxonomy" id="9615"/>
    <lineage>
        <taxon>Eukaryota</taxon>
        <taxon>Metazoa</taxon>
        <taxon>Chordata</taxon>
        <taxon>Craniata</taxon>
        <taxon>Vertebrata</taxon>
        <taxon>Euteleostomi</taxon>
        <taxon>Mammalia</taxon>
        <taxon>Eutheria</taxon>
        <taxon>Laurasiatheria</taxon>
        <taxon>Carnivora</taxon>
        <taxon>Caniformia</taxon>
        <taxon>Canidae</taxon>
        <taxon>Canis</taxon>
    </lineage>
</organism>
<evidence type="ECO:0000256" key="6">
    <source>
        <dbReference type="ARBA" id="ARBA00022737"/>
    </source>
</evidence>
<evidence type="ECO:0000256" key="9">
    <source>
        <dbReference type="ARBA" id="ARBA00023136"/>
    </source>
</evidence>
<dbReference type="OrthoDB" id="9937217at2759"/>
<dbReference type="GO" id="GO:0007155">
    <property type="term" value="P:cell adhesion"/>
    <property type="evidence" value="ECO:0007669"/>
    <property type="project" value="UniProtKB-KW"/>
</dbReference>
<dbReference type="InterPro" id="IPR003599">
    <property type="entry name" value="Ig_sub"/>
</dbReference>
<accession>A0A8I3MIZ0</accession>
<evidence type="ECO:0000256" key="5">
    <source>
        <dbReference type="ARBA" id="ARBA00022729"/>
    </source>
</evidence>
<evidence type="ECO:0000256" key="3">
    <source>
        <dbReference type="ARBA" id="ARBA00022553"/>
    </source>
</evidence>
<dbReference type="FunFam" id="2.60.40.10:FF:001737">
    <property type="entry name" value="CD226 molecule"/>
    <property type="match status" value="1"/>
</dbReference>
<dbReference type="PANTHER" id="PTHR47011">
    <property type="entry name" value="CD226 ANTIGEN"/>
    <property type="match status" value="1"/>
</dbReference>
<evidence type="ECO:0000256" key="4">
    <source>
        <dbReference type="ARBA" id="ARBA00022692"/>
    </source>
</evidence>
<evidence type="ECO:0000256" key="1">
    <source>
        <dbReference type="ARBA" id="ARBA00004251"/>
    </source>
</evidence>
<comment type="subcellular location">
    <subcellularLocation>
        <location evidence="1">Cell membrane</location>
        <topology evidence="1">Single-pass type I membrane protein</topology>
    </subcellularLocation>
</comment>
<dbReference type="InterPro" id="IPR013783">
    <property type="entry name" value="Ig-like_fold"/>
</dbReference>
<reference evidence="19" key="3">
    <citation type="submission" date="2025-09" db="UniProtKB">
        <authorList>
            <consortium name="Ensembl"/>
        </authorList>
    </citation>
    <scope>IDENTIFICATION</scope>
    <source>
        <strain evidence="19">Boxer</strain>
    </source>
</reference>
<dbReference type="Gene3D" id="2.60.40.10">
    <property type="entry name" value="Immunoglobulins"/>
    <property type="match status" value="2"/>
</dbReference>
<keyword evidence="4 17" id="KW-0812">Transmembrane</keyword>
<dbReference type="InterPro" id="IPR036179">
    <property type="entry name" value="Ig-like_dom_sf"/>
</dbReference>
<protein>
    <recommendedName>
        <fullName evidence="16">CD226 antigen</fullName>
    </recommendedName>
</protein>
<dbReference type="PANTHER" id="PTHR47011:SF1">
    <property type="entry name" value="CD226 ANTIGEN"/>
    <property type="match status" value="1"/>
</dbReference>
<name>A0A8I3MIZ0_CANLF</name>
<gene>
    <name evidence="19" type="primary">CD226</name>
</gene>
<dbReference type="GO" id="GO:0042267">
    <property type="term" value="P:natural killer cell mediated cytotoxicity"/>
    <property type="evidence" value="ECO:0007669"/>
    <property type="project" value="Ensembl"/>
</dbReference>
<proteinExistence type="predicted"/>
<dbReference type="GO" id="GO:0060369">
    <property type="term" value="P:positive regulation of Fc receptor mediated stimulatory signaling pathway"/>
    <property type="evidence" value="ECO:0000318"/>
    <property type="project" value="GO_Central"/>
</dbReference>
<dbReference type="InterPro" id="IPR007110">
    <property type="entry name" value="Ig-like_dom"/>
</dbReference>